<dbReference type="RefSeq" id="WP_093282392.1">
    <property type="nucleotide sequence ID" value="NZ_FOFS01000002.1"/>
</dbReference>
<accession>A0A1H9C0X5</accession>
<dbReference type="Proteomes" id="UP000199233">
    <property type="component" value="Unassembled WGS sequence"/>
</dbReference>
<name>A0A1H9C0X5_9GAMM</name>
<evidence type="ECO:0000313" key="2">
    <source>
        <dbReference type="Proteomes" id="UP000199233"/>
    </source>
</evidence>
<dbReference type="SUPFAM" id="SSF109604">
    <property type="entry name" value="HD-domain/PDEase-like"/>
    <property type="match status" value="1"/>
</dbReference>
<gene>
    <name evidence="1" type="ORF">SAMN04488038_102291</name>
</gene>
<evidence type="ECO:0008006" key="3">
    <source>
        <dbReference type="Google" id="ProtNLM"/>
    </source>
</evidence>
<dbReference type="STRING" id="489703.SAMN04488038_102291"/>
<reference evidence="1 2" key="1">
    <citation type="submission" date="2016-10" db="EMBL/GenBank/DDBJ databases">
        <authorList>
            <person name="de Groot N.N."/>
        </authorList>
    </citation>
    <scope>NUCLEOTIDE SEQUENCE [LARGE SCALE GENOMIC DNA]</scope>
    <source>
        <strain evidence="1 2">DSM 25927</strain>
    </source>
</reference>
<evidence type="ECO:0000313" key="1">
    <source>
        <dbReference type="EMBL" id="SEP94278.1"/>
    </source>
</evidence>
<dbReference type="AlphaFoldDB" id="A0A1H9C0X5"/>
<dbReference type="Gene3D" id="1.10.3210.10">
    <property type="entry name" value="Hypothetical protein af1432"/>
    <property type="match status" value="1"/>
</dbReference>
<sequence>MNIQTTLPQLEALFSPWREALGADYTPYRNHVYRMVHFCLALHPCSEAQREQVLVAGCYHDIGIWPQLTLDYLPPSSARALEHLATADGGSREAVRLMIELHHKLRAYEGPHQELVEAFRKADLVDLSFGALRFGLPRDYVAQVRAQFPNAGFHKRLLQLAGPWLLRHPLRPLPFLRW</sequence>
<proteinExistence type="predicted"/>
<keyword evidence="2" id="KW-1185">Reference proteome</keyword>
<dbReference type="EMBL" id="FOFS01000002">
    <property type="protein sequence ID" value="SEP94278.1"/>
    <property type="molecule type" value="Genomic_DNA"/>
</dbReference>
<dbReference type="OrthoDB" id="459260at2"/>
<protein>
    <recommendedName>
        <fullName evidence="3">HD domain-containing protein</fullName>
    </recommendedName>
</protein>
<organism evidence="1 2">
    <name type="scientific">Solimonas aquatica</name>
    <dbReference type="NCBI Taxonomy" id="489703"/>
    <lineage>
        <taxon>Bacteria</taxon>
        <taxon>Pseudomonadati</taxon>
        <taxon>Pseudomonadota</taxon>
        <taxon>Gammaproteobacteria</taxon>
        <taxon>Nevskiales</taxon>
        <taxon>Nevskiaceae</taxon>
        <taxon>Solimonas</taxon>
    </lineage>
</organism>